<dbReference type="Pfam" id="PF00441">
    <property type="entry name" value="Acyl-CoA_dh_1"/>
    <property type="match status" value="1"/>
</dbReference>
<evidence type="ECO:0000256" key="5">
    <source>
        <dbReference type="ARBA" id="ARBA00023002"/>
    </source>
</evidence>
<evidence type="ECO:0000256" key="2">
    <source>
        <dbReference type="ARBA" id="ARBA00009347"/>
    </source>
</evidence>
<evidence type="ECO:0000259" key="7">
    <source>
        <dbReference type="Pfam" id="PF02770"/>
    </source>
</evidence>
<dbReference type="InterPro" id="IPR046373">
    <property type="entry name" value="Acyl-CoA_Oxase/DH_mid-dom_sf"/>
</dbReference>
<dbReference type="GO" id="GO:0005886">
    <property type="term" value="C:plasma membrane"/>
    <property type="evidence" value="ECO:0007669"/>
    <property type="project" value="TreeGrafter"/>
</dbReference>
<dbReference type="KEGG" id="fri:FraEuI1c_5426"/>
<name>E3JAS5_PSEI1</name>
<dbReference type="EMBL" id="CP002299">
    <property type="protein sequence ID" value="ADP83413.1"/>
    <property type="molecule type" value="Genomic_DNA"/>
</dbReference>
<accession>E3JAS5</accession>
<sequence length="828" mass="89315">MLIELSPDQEILRDTTARYLDREVPPEVLRQLRDDADGYRPGYWSAGAELGWAALLVDDELGGGSVSGAPLVDLSLIAYEFGLHAAPGPLIGTNLVAAALSAAISAGGADSSLTEALDALLAGEATGAWALAEPPPHDAYGTVTLTVRADGDEVVLDGVKRPVEGAALAGYLLVTGRTGDGLTQVLVPADAAGLTIAPMQTVELTRRYSVVTFDGVRLPRTAVVGALGGADEAVRRQLQLALVILAAESVGTMQKAFDMTVAWAFDRYSFGRPLASYQEIKHRFADMKLWLEASHAAADAAAAAVDAGLPEADELVSVAKALTGKYGSELIQDCIQIHGGIGVTFEHDLHLYLRRHTVNRSLFGLPEEHQRRITDFVVAQANAQAAQTRAAELEPAEVSAPAGPVAVERPAGAELEDVESFRERARAWIRSNLKPDHRFRSLRILKSDEEELAEVTRSREVQRMFFDAGFAGITFPREYGGAGLTDAHQEAWNIEIAGFEYPRVLQVPTLVPCAATILEFGTHEQKLRHLPAILRGDEIWIQFLSEPSGGSDVAGALMSAVREGDEWLLNGSKVWSTGAWWSDWALCLARTNWDVPKHRGLSVFMLPVHQDGLEINRIEMLNGSREFCQEFLTDVRVPDSERLGEVDGGWTVGTRWMMHERMAGNSPLATHPRRSQRSGETFAVPLVAIAEGVGKLDDPRVRELIGEMRMLAVTMERLGQRLGAGMASGKMHPQSSAIGRLISGIAGVRRDTIAYEIAGATAAAWTDEDGAAGGKGLDFLIRQVSELGGGTTEIARNVISERVLGMPREAAPDHGVAFRDVPRGARSR</sequence>
<feature type="domain" description="Acyl-CoA dehydrogenase/oxidase N-terminal" evidence="8">
    <location>
        <begin position="6"/>
        <end position="123"/>
    </location>
</feature>
<dbReference type="InterPro" id="IPR009075">
    <property type="entry name" value="AcylCo_DH/oxidase_C"/>
</dbReference>
<keyword evidence="4" id="KW-0274">FAD</keyword>
<dbReference type="Gene3D" id="2.40.110.10">
    <property type="entry name" value="Butyryl-CoA Dehydrogenase, subunit A, domain 2"/>
    <property type="match status" value="2"/>
</dbReference>
<dbReference type="AlphaFoldDB" id="E3JAS5"/>
<dbReference type="InterPro" id="IPR009100">
    <property type="entry name" value="AcylCoA_DH/oxidase_NM_dom_sf"/>
</dbReference>
<evidence type="ECO:0000256" key="4">
    <source>
        <dbReference type="ARBA" id="ARBA00022827"/>
    </source>
</evidence>
<dbReference type="PANTHER" id="PTHR43292">
    <property type="entry name" value="ACYL-COA DEHYDROGENASE"/>
    <property type="match status" value="1"/>
</dbReference>
<keyword evidence="10" id="KW-1185">Reference proteome</keyword>
<dbReference type="Proteomes" id="UP000002484">
    <property type="component" value="Chromosome"/>
</dbReference>
<dbReference type="SUPFAM" id="SSF47203">
    <property type="entry name" value="Acyl-CoA dehydrogenase C-terminal domain-like"/>
    <property type="match status" value="2"/>
</dbReference>
<protein>
    <submittedName>
        <fullName evidence="9">Acyl-CoA dehydrogenase domain-containing protein</fullName>
    </submittedName>
</protein>
<dbReference type="Pfam" id="PF02771">
    <property type="entry name" value="Acyl-CoA_dh_N"/>
    <property type="match status" value="2"/>
</dbReference>
<dbReference type="Gene3D" id="1.10.540.10">
    <property type="entry name" value="Acyl-CoA dehydrogenase/oxidase, N-terminal domain"/>
    <property type="match status" value="2"/>
</dbReference>
<evidence type="ECO:0000313" key="9">
    <source>
        <dbReference type="EMBL" id="ADP83413.1"/>
    </source>
</evidence>
<evidence type="ECO:0000259" key="6">
    <source>
        <dbReference type="Pfam" id="PF00441"/>
    </source>
</evidence>
<feature type="domain" description="Acyl-CoA oxidase/dehydrogenase middle" evidence="7">
    <location>
        <begin position="544"/>
        <end position="625"/>
    </location>
</feature>
<dbReference type="HOGENOM" id="CLU_018204_9_3_11"/>
<dbReference type="Pfam" id="PF02770">
    <property type="entry name" value="Acyl-CoA_dh_M"/>
    <property type="match status" value="1"/>
</dbReference>
<dbReference type="STRING" id="298654.FraEuI1c_5426"/>
<dbReference type="SUPFAM" id="SSF56645">
    <property type="entry name" value="Acyl-CoA dehydrogenase NM domain-like"/>
    <property type="match status" value="2"/>
</dbReference>
<dbReference type="InterPro" id="IPR013786">
    <property type="entry name" value="AcylCoA_DH/ox_N"/>
</dbReference>
<dbReference type="InterPro" id="IPR006091">
    <property type="entry name" value="Acyl-CoA_Oxase/DH_mid-dom"/>
</dbReference>
<keyword evidence="3" id="KW-0285">Flavoprotein</keyword>
<feature type="domain" description="Acyl-CoA dehydrogenase/oxidase C-terminal" evidence="6">
    <location>
        <begin position="236"/>
        <end position="372"/>
    </location>
</feature>
<dbReference type="InterPro" id="IPR052161">
    <property type="entry name" value="Mycobact_Acyl-CoA_DH"/>
</dbReference>
<organism evidence="9 10">
    <name type="scientific">Pseudofrankia inefficax (strain DSM 45817 / CECT 9037 / DDB 130130 / EuI1c)</name>
    <name type="common">Frankia inefficax</name>
    <dbReference type="NCBI Taxonomy" id="298654"/>
    <lineage>
        <taxon>Bacteria</taxon>
        <taxon>Bacillati</taxon>
        <taxon>Actinomycetota</taxon>
        <taxon>Actinomycetes</taxon>
        <taxon>Frankiales</taxon>
        <taxon>Frankiaceae</taxon>
        <taxon>Pseudofrankia</taxon>
    </lineage>
</organism>
<dbReference type="eggNOG" id="COG1960">
    <property type="taxonomic scope" value="Bacteria"/>
</dbReference>
<dbReference type="InterPro" id="IPR036250">
    <property type="entry name" value="AcylCo_DH-like_C"/>
</dbReference>
<keyword evidence="5" id="KW-0560">Oxidoreductase</keyword>
<proteinExistence type="inferred from homology"/>
<evidence type="ECO:0000256" key="1">
    <source>
        <dbReference type="ARBA" id="ARBA00001974"/>
    </source>
</evidence>
<comment type="similarity">
    <text evidence="2">Belongs to the acyl-CoA dehydrogenase family.</text>
</comment>
<dbReference type="GO" id="GO:0016627">
    <property type="term" value="F:oxidoreductase activity, acting on the CH-CH group of donors"/>
    <property type="evidence" value="ECO:0007669"/>
    <property type="project" value="InterPro"/>
</dbReference>
<dbReference type="InParanoid" id="E3JAS5"/>
<gene>
    <name evidence="9" type="ordered locus">FraEuI1c_5426</name>
</gene>
<dbReference type="OrthoDB" id="5167280at2"/>
<evidence type="ECO:0000256" key="3">
    <source>
        <dbReference type="ARBA" id="ARBA00022630"/>
    </source>
</evidence>
<feature type="domain" description="Acyl-CoA dehydrogenase/oxidase N-terminal" evidence="8">
    <location>
        <begin position="416"/>
        <end position="537"/>
    </location>
</feature>
<dbReference type="GO" id="GO:0050660">
    <property type="term" value="F:flavin adenine dinucleotide binding"/>
    <property type="evidence" value="ECO:0007669"/>
    <property type="project" value="InterPro"/>
</dbReference>
<evidence type="ECO:0000259" key="8">
    <source>
        <dbReference type="Pfam" id="PF02771"/>
    </source>
</evidence>
<reference evidence="9 10" key="1">
    <citation type="submission" date="2010-10" db="EMBL/GenBank/DDBJ databases">
        <title>Complete sequence of Frankia sp. EuI1c.</title>
        <authorList>
            <consortium name="US DOE Joint Genome Institute"/>
            <person name="Lucas S."/>
            <person name="Copeland A."/>
            <person name="Lapidus A."/>
            <person name="Cheng J.-F."/>
            <person name="Bruce D."/>
            <person name="Goodwin L."/>
            <person name="Pitluck S."/>
            <person name="Chertkov O."/>
            <person name="Detter J.C."/>
            <person name="Han C."/>
            <person name="Tapia R."/>
            <person name="Land M."/>
            <person name="Hauser L."/>
            <person name="Jeffries C."/>
            <person name="Kyrpides N."/>
            <person name="Ivanova N."/>
            <person name="Mikhailova N."/>
            <person name="Beauchemin N."/>
            <person name="Sen A."/>
            <person name="Sur S.A."/>
            <person name="Gtari M."/>
            <person name="Wall L."/>
            <person name="Tisa L."/>
            <person name="Woyke T."/>
        </authorList>
    </citation>
    <scope>NUCLEOTIDE SEQUENCE [LARGE SCALE GENOMIC DNA]</scope>
    <source>
        <strain evidence="10">DSM 45817 / CECT 9037 / EuI1c</strain>
    </source>
</reference>
<dbReference type="CDD" id="cd00567">
    <property type="entry name" value="ACAD"/>
    <property type="match status" value="1"/>
</dbReference>
<evidence type="ECO:0000313" key="10">
    <source>
        <dbReference type="Proteomes" id="UP000002484"/>
    </source>
</evidence>
<dbReference type="PANTHER" id="PTHR43292:SF4">
    <property type="entry name" value="ACYL-COA DEHYDROGENASE FADE34"/>
    <property type="match status" value="1"/>
</dbReference>
<dbReference type="InterPro" id="IPR037069">
    <property type="entry name" value="AcylCoA_DH/ox_N_sf"/>
</dbReference>
<dbReference type="Gene3D" id="1.20.140.10">
    <property type="entry name" value="Butyryl-CoA Dehydrogenase, subunit A, domain 3"/>
    <property type="match status" value="2"/>
</dbReference>
<comment type="cofactor">
    <cofactor evidence="1">
        <name>FAD</name>
        <dbReference type="ChEBI" id="CHEBI:57692"/>
    </cofactor>
</comment>